<evidence type="ECO:0000259" key="1">
    <source>
        <dbReference type="Pfam" id="PF04424"/>
    </source>
</evidence>
<dbReference type="Pfam" id="PF04424">
    <property type="entry name" value="MINDY_DUB"/>
    <property type="match status" value="1"/>
</dbReference>
<dbReference type="PANTHER" id="PTHR18063">
    <property type="entry name" value="NF-E2 INDUCIBLE PROTEIN"/>
    <property type="match status" value="1"/>
</dbReference>
<dbReference type="GO" id="GO:0005829">
    <property type="term" value="C:cytosol"/>
    <property type="evidence" value="ECO:0007669"/>
    <property type="project" value="TreeGrafter"/>
</dbReference>
<proteinExistence type="predicted"/>
<evidence type="ECO:0000313" key="3">
    <source>
        <dbReference type="Proteomes" id="UP000008694"/>
    </source>
</evidence>
<sequence>MAIDDYSRPPPDKIFYKTKKIKYRGQTRNIILQDDNGPCPLIAICNVLILKHGIDLDTHNSQVSEEKLLNLVGEILSDEDEYIDVELIERLADGIIVDLKFESITDFELTPELAIFASLKIPLYHGWLVDPQDLETAAAIGGRSHDDLKIALTALETQTVKAQNDQSSVDFAASITASAEHRGLGKGDTEEEELLLKALTLSEMEASLKGSFDTHRDSNEGEVVSGSEDVNQISEDDTLVTAVDAAAGCTITLGRNICQQSKFDGQFSSTESEDRTDCDLGNKTNLIAFSDLSDISQDDDGSLSESEGCVSLGSSVYEVESLLGQSSSEGKDRNGLTQEEGKVIKEFLKDSASQLTWHGLYTLENDLEEWELCVLFRNNHFSTMLKRDEKLYTLVTDQGYQREQDLVWERFDQINGDSAFFTGNFTEFKFKSDNGKSRKWDQQHGISNTEFLLSSGTGVAGRILGWRNWIRGIGDFKS</sequence>
<dbReference type="GO" id="GO:0071944">
    <property type="term" value="C:cell periphery"/>
    <property type="evidence" value="ECO:0007669"/>
    <property type="project" value="TreeGrafter"/>
</dbReference>
<keyword evidence="3" id="KW-1185">Reference proteome</keyword>
<protein>
    <recommendedName>
        <fullName evidence="1">MINDY deubiquitinase domain-containing protein</fullName>
    </recommendedName>
</protein>
<dbReference type="GO" id="GO:0004843">
    <property type="term" value="F:cysteine-type deubiquitinase activity"/>
    <property type="evidence" value="ECO:0007669"/>
    <property type="project" value="InterPro"/>
</dbReference>
<dbReference type="eggNOG" id="KOG2427">
    <property type="taxonomic scope" value="Eukaryota"/>
</dbReference>
<dbReference type="InterPro" id="IPR007518">
    <property type="entry name" value="MINDY"/>
</dbReference>
<dbReference type="GO" id="GO:0016807">
    <property type="term" value="F:cysteine-type carboxypeptidase activity"/>
    <property type="evidence" value="ECO:0007669"/>
    <property type="project" value="TreeGrafter"/>
</dbReference>
<dbReference type="Gramene" id="fgenesh1_pg.C_scaffold_7001641">
    <property type="protein sequence ID" value="fgenesh1_pg.C_scaffold_7001641"/>
    <property type="gene ID" value="fgenesh1_pg.C_scaffold_7001641"/>
</dbReference>
<dbReference type="InterPro" id="IPR033979">
    <property type="entry name" value="MINDY_domain"/>
</dbReference>
<reference evidence="3" key="1">
    <citation type="journal article" date="2011" name="Nat. Genet.">
        <title>The Arabidopsis lyrata genome sequence and the basis of rapid genome size change.</title>
        <authorList>
            <person name="Hu T.T."/>
            <person name="Pattyn P."/>
            <person name="Bakker E.G."/>
            <person name="Cao J."/>
            <person name="Cheng J.-F."/>
            <person name="Clark R.M."/>
            <person name="Fahlgren N."/>
            <person name="Fawcett J.A."/>
            <person name="Grimwood J."/>
            <person name="Gundlach H."/>
            <person name="Haberer G."/>
            <person name="Hollister J.D."/>
            <person name="Ossowski S."/>
            <person name="Ottilar R.P."/>
            <person name="Salamov A.A."/>
            <person name="Schneeberger K."/>
            <person name="Spannagl M."/>
            <person name="Wang X."/>
            <person name="Yang L."/>
            <person name="Nasrallah M.E."/>
            <person name="Bergelson J."/>
            <person name="Carrington J.C."/>
            <person name="Gaut B.S."/>
            <person name="Schmutz J."/>
            <person name="Mayer K.F.X."/>
            <person name="Van de Peer Y."/>
            <person name="Grigoriev I.V."/>
            <person name="Nordborg M."/>
            <person name="Weigel D."/>
            <person name="Guo Y.-L."/>
        </authorList>
    </citation>
    <scope>NUCLEOTIDE SEQUENCE [LARGE SCALE GENOMIC DNA]</scope>
    <source>
        <strain evidence="3">cv. MN47</strain>
    </source>
</reference>
<dbReference type="PANTHER" id="PTHR18063:SF6">
    <property type="entry name" value="UBIQUITIN CARBOXYL-TERMINAL HYDROLASE"/>
    <property type="match status" value="1"/>
</dbReference>
<gene>
    <name evidence="2" type="ORF">ARALYDRAFT_354468</name>
</gene>
<dbReference type="EMBL" id="GL348719">
    <property type="protein sequence ID" value="EFH46055.1"/>
    <property type="molecule type" value="Genomic_DNA"/>
</dbReference>
<name>D7MDY5_ARALL</name>
<dbReference type="AlphaFoldDB" id="D7MDY5"/>
<feature type="domain" description="MINDY deubiquitinase" evidence="1">
    <location>
        <begin position="15"/>
        <end position="425"/>
    </location>
</feature>
<dbReference type="GO" id="GO:0071108">
    <property type="term" value="P:protein K48-linked deubiquitination"/>
    <property type="evidence" value="ECO:0007669"/>
    <property type="project" value="TreeGrafter"/>
</dbReference>
<dbReference type="GO" id="GO:1990380">
    <property type="term" value="F:K48-linked deubiquitinase activity"/>
    <property type="evidence" value="ECO:0007669"/>
    <property type="project" value="InterPro"/>
</dbReference>
<evidence type="ECO:0000313" key="2">
    <source>
        <dbReference type="EMBL" id="EFH46055.1"/>
    </source>
</evidence>
<dbReference type="HOGENOM" id="CLU_027548_0_0_1"/>
<dbReference type="Proteomes" id="UP000008694">
    <property type="component" value="Unassembled WGS sequence"/>
</dbReference>
<dbReference type="STRING" id="81972.D7MDY5"/>
<accession>D7MDY5</accession>
<organism evidence="3">
    <name type="scientific">Arabidopsis lyrata subsp. lyrata</name>
    <name type="common">Lyre-leaved rock-cress</name>
    <dbReference type="NCBI Taxonomy" id="81972"/>
    <lineage>
        <taxon>Eukaryota</taxon>
        <taxon>Viridiplantae</taxon>
        <taxon>Streptophyta</taxon>
        <taxon>Embryophyta</taxon>
        <taxon>Tracheophyta</taxon>
        <taxon>Spermatophyta</taxon>
        <taxon>Magnoliopsida</taxon>
        <taxon>eudicotyledons</taxon>
        <taxon>Gunneridae</taxon>
        <taxon>Pentapetalae</taxon>
        <taxon>rosids</taxon>
        <taxon>malvids</taxon>
        <taxon>Brassicales</taxon>
        <taxon>Brassicaceae</taxon>
        <taxon>Camelineae</taxon>
        <taxon>Arabidopsis</taxon>
    </lineage>
</organism>